<comment type="caution">
    <text evidence="1">The sequence shown here is derived from an EMBL/GenBank/DDBJ whole genome shotgun (WGS) entry which is preliminary data.</text>
</comment>
<organism evidence="1 2">
    <name type="scientific">Scophthalmus maximus</name>
    <name type="common">Turbot</name>
    <name type="synonym">Psetta maxima</name>
    <dbReference type="NCBI Taxonomy" id="52904"/>
    <lineage>
        <taxon>Eukaryota</taxon>
        <taxon>Metazoa</taxon>
        <taxon>Chordata</taxon>
        <taxon>Craniata</taxon>
        <taxon>Vertebrata</taxon>
        <taxon>Euteleostomi</taxon>
        <taxon>Actinopterygii</taxon>
        <taxon>Neopterygii</taxon>
        <taxon>Teleostei</taxon>
        <taxon>Neoteleostei</taxon>
        <taxon>Acanthomorphata</taxon>
        <taxon>Carangaria</taxon>
        <taxon>Pleuronectiformes</taxon>
        <taxon>Pleuronectoidei</taxon>
        <taxon>Scophthalmidae</taxon>
        <taxon>Scophthalmus</taxon>
    </lineage>
</organism>
<dbReference type="AlphaFoldDB" id="A0A6A4TFP5"/>
<evidence type="ECO:0000313" key="1">
    <source>
        <dbReference type="EMBL" id="KAF0044823.1"/>
    </source>
</evidence>
<name>A0A6A4TFP5_SCOMX</name>
<protein>
    <submittedName>
        <fullName evidence="1">Uncharacterized protein</fullName>
    </submittedName>
</protein>
<sequence length="81" mass="9060">MKTMTAQGSDLMTPRLADSHLKPDNWQGCVAAAPVKHDKVKGPDKEQVEQRQHTFHGHRVSSLRRGAVSDSDVGVYFLTFR</sequence>
<reference evidence="1 2" key="1">
    <citation type="submission" date="2019-06" db="EMBL/GenBank/DDBJ databases">
        <title>Draft genomes of female and male turbot (Scophthalmus maximus).</title>
        <authorList>
            <person name="Xu H."/>
            <person name="Xu X.-W."/>
            <person name="Shao C."/>
            <person name="Chen S."/>
        </authorList>
    </citation>
    <scope>NUCLEOTIDE SEQUENCE [LARGE SCALE GENOMIC DNA]</scope>
    <source>
        <strain evidence="1">Ysfricsl-2016a</strain>
        <tissue evidence="1">Blood</tissue>
    </source>
</reference>
<gene>
    <name evidence="1" type="ORF">F2P81_003981</name>
</gene>
<dbReference type="EMBL" id="VEVO01000003">
    <property type="protein sequence ID" value="KAF0044823.1"/>
    <property type="molecule type" value="Genomic_DNA"/>
</dbReference>
<dbReference type="Proteomes" id="UP000438429">
    <property type="component" value="Unassembled WGS sequence"/>
</dbReference>
<proteinExistence type="predicted"/>
<evidence type="ECO:0000313" key="2">
    <source>
        <dbReference type="Proteomes" id="UP000438429"/>
    </source>
</evidence>
<accession>A0A6A4TFP5</accession>